<gene>
    <name evidence="9" type="primary">LOC106811981</name>
</gene>
<dbReference type="RefSeq" id="XP_014671211.1">
    <property type="nucleotide sequence ID" value="XM_014815725.1"/>
</dbReference>
<evidence type="ECO:0000313" key="8">
    <source>
        <dbReference type="Proteomes" id="UP000695022"/>
    </source>
</evidence>
<dbReference type="InterPro" id="IPR041093">
    <property type="entry name" value="Dis3l2-like_C"/>
</dbReference>
<dbReference type="Gene3D" id="2.40.50.690">
    <property type="match status" value="1"/>
</dbReference>
<keyword evidence="2" id="KW-0540">Nuclease</keyword>
<evidence type="ECO:0000256" key="1">
    <source>
        <dbReference type="ARBA" id="ARBA00005785"/>
    </source>
</evidence>
<evidence type="ECO:0000259" key="7">
    <source>
        <dbReference type="SMART" id="SM00955"/>
    </source>
</evidence>
<keyword evidence="8" id="KW-1185">Reference proteome</keyword>
<dbReference type="PANTHER" id="PTHR23355:SF9">
    <property type="entry name" value="DIS3-LIKE EXONUCLEASE 2"/>
    <property type="match status" value="1"/>
</dbReference>
<dbReference type="Proteomes" id="UP000695022">
    <property type="component" value="Unplaced"/>
</dbReference>
<evidence type="ECO:0000256" key="4">
    <source>
        <dbReference type="ARBA" id="ARBA00022839"/>
    </source>
</evidence>
<dbReference type="Pfam" id="PF17877">
    <property type="entry name" value="Dis3l2_C_term"/>
    <property type="match status" value="1"/>
</dbReference>
<dbReference type="PROSITE" id="PS01175">
    <property type="entry name" value="RIBONUCLEASE_II"/>
    <property type="match status" value="1"/>
</dbReference>
<reference evidence="9" key="1">
    <citation type="submission" date="2025-08" db="UniProtKB">
        <authorList>
            <consortium name="RefSeq"/>
        </authorList>
    </citation>
    <scope>IDENTIFICATION</scope>
</reference>
<dbReference type="Pfam" id="PF00773">
    <property type="entry name" value="RNB"/>
    <property type="match status" value="2"/>
</dbReference>
<dbReference type="InterPro" id="IPR041505">
    <property type="entry name" value="Dis3_CSD2"/>
</dbReference>
<keyword evidence="3" id="KW-0378">Hydrolase</keyword>
<evidence type="ECO:0000256" key="6">
    <source>
        <dbReference type="SAM" id="MobiDB-lite"/>
    </source>
</evidence>
<dbReference type="SUPFAM" id="SSF50249">
    <property type="entry name" value="Nucleic acid-binding proteins"/>
    <property type="match status" value="2"/>
</dbReference>
<evidence type="ECO:0000256" key="3">
    <source>
        <dbReference type="ARBA" id="ARBA00022801"/>
    </source>
</evidence>
<comment type="similarity">
    <text evidence="1">Belongs to the RNR ribonuclease family.</text>
</comment>
<feature type="compositionally biased region" description="Polar residues" evidence="6">
    <location>
        <begin position="125"/>
        <end position="137"/>
    </location>
</feature>
<dbReference type="Pfam" id="PF17849">
    <property type="entry name" value="OB_Dis3"/>
    <property type="match status" value="1"/>
</dbReference>
<proteinExistence type="inferred from homology"/>
<dbReference type="InterPro" id="IPR001900">
    <property type="entry name" value="RNase_II/R"/>
</dbReference>
<dbReference type="Gene3D" id="2.40.50.700">
    <property type="match status" value="1"/>
</dbReference>
<dbReference type="InterPro" id="IPR012340">
    <property type="entry name" value="NA-bd_OB-fold"/>
</dbReference>
<dbReference type="InterPro" id="IPR022966">
    <property type="entry name" value="RNase_II/R_CS"/>
</dbReference>
<evidence type="ECO:0000313" key="9">
    <source>
        <dbReference type="RefSeq" id="XP_014671211.1"/>
    </source>
</evidence>
<dbReference type="Gene3D" id="2.40.50.140">
    <property type="entry name" value="Nucleic acid-binding proteins"/>
    <property type="match status" value="1"/>
</dbReference>
<feature type="region of interest" description="Disordered" evidence="6">
    <location>
        <begin position="125"/>
        <end position="152"/>
    </location>
</feature>
<protein>
    <submittedName>
        <fullName evidence="9">DIS3-like exonuclease 2</fullName>
    </submittedName>
</protein>
<feature type="domain" description="RNB" evidence="7">
    <location>
        <begin position="292"/>
        <end position="555"/>
    </location>
</feature>
<organism evidence="8 9">
    <name type="scientific">Priapulus caudatus</name>
    <name type="common">Priapulid worm</name>
    <dbReference type="NCBI Taxonomy" id="37621"/>
    <lineage>
        <taxon>Eukaryota</taxon>
        <taxon>Metazoa</taxon>
        <taxon>Ecdysozoa</taxon>
        <taxon>Scalidophora</taxon>
        <taxon>Priapulida</taxon>
        <taxon>Priapulimorpha</taxon>
        <taxon>Priapulimorphida</taxon>
        <taxon>Priapulidae</taxon>
        <taxon>Priapulus</taxon>
    </lineage>
</organism>
<evidence type="ECO:0000256" key="5">
    <source>
        <dbReference type="ARBA" id="ARBA00022884"/>
    </source>
</evidence>
<dbReference type="Pfam" id="PF17216">
    <property type="entry name" value="Rrp44_CSD1"/>
    <property type="match status" value="1"/>
</dbReference>
<accession>A0ABM1EG90</accession>
<sequence>MASVTKNTTPLRNIKANQMKHYEPYWTTEAISHGIKRDELITGALRINPKNYEEAYITSPTGGSDIAILGMRDRNRALNGDVVALQLKPRSEWRVASTGEGKRPPQDCDRATAAASAAVPDLSSLSVRGSRPLTNPDGSAAPSGDDNDDRSAQRVGRVVGIVERKHSRAASGFLKPMPGGKKDLALFAPVDSRVPRIVVPMAACPEDLLVRPGDYANTLFIARITEWGESSKMPKGNLQRSLGEAGEIEPETEALLLEYEIYSGDFTDKELACLPEVNAEKWEIPQEEYDTRKDLRSECVFTIDPATARDLDDALSCVPLGDGLHRVGVHIADVSYFLKEDSALDEAARSRATSVYLVQKVIPMLPRLLCERLCSLNPDEDRLTFSVIWTITEEGEIIDEWFGRTIIRSCVKMSYQHAQGIIEEPERTWTVDELPPITGGHGIDDVKACVLNLRAVARSLRQKRIDNGALRLDQVGGAVVRLDQVGGAVVRLDQVGGAVVRLDQLAIYFCTGRLTDESAYHHYALSVPLYTHFTSPIRRYPDVLVHRLLAAALGYSEPTTLSPAEIQAQAELCNDKKYNAKLASERSNQIYFTVFVKECEPLEEEGMVIGVLDHSFDVLILKLGVVKRVYCEDLPLQTMSFAQEREKRMLTLVWNPIEGASNTLTQVVTIFSVVRVKLTAGNQPCSFVATLLRPE</sequence>
<dbReference type="GeneID" id="106811981"/>
<dbReference type="PANTHER" id="PTHR23355">
    <property type="entry name" value="RIBONUCLEASE"/>
    <property type="match status" value="1"/>
</dbReference>
<keyword evidence="5" id="KW-0694">RNA-binding</keyword>
<dbReference type="InterPro" id="IPR050180">
    <property type="entry name" value="RNR_Ribonuclease"/>
</dbReference>
<keyword evidence="4" id="KW-0269">Exonuclease</keyword>
<dbReference type="SMART" id="SM00955">
    <property type="entry name" value="RNB"/>
    <property type="match status" value="1"/>
</dbReference>
<dbReference type="InterPro" id="IPR033771">
    <property type="entry name" value="Rrp44_CSD1"/>
</dbReference>
<name>A0ABM1EG90_PRICU</name>
<evidence type="ECO:0000256" key="2">
    <source>
        <dbReference type="ARBA" id="ARBA00022722"/>
    </source>
</evidence>